<dbReference type="AlphaFoldDB" id="A0A4R6EES2"/>
<protein>
    <submittedName>
        <fullName evidence="3">Uncharacterized protein</fullName>
    </submittedName>
</protein>
<evidence type="ECO:0000256" key="2">
    <source>
        <dbReference type="SAM" id="Phobius"/>
    </source>
</evidence>
<feature type="coiled-coil region" evidence="1">
    <location>
        <begin position="61"/>
        <end position="116"/>
    </location>
</feature>
<organism evidence="3 4">
    <name type="scientific">Azoarcus indigens</name>
    <dbReference type="NCBI Taxonomy" id="29545"/>
    <lineage>
        <taxon>Bacteria</taxon>
        <taxon>Pseudomonadati</taxon>
        <taxon>Pseudomonadota</taxon>
        <taxon>Betaproteobacteria</taxon>
        <taxon>Rhodocyclales</taxon>
        <taxon>Zoogloeaceae</taxon>
        <taxon>Azoarcus</taxon>
    </lineage>
</organism>
<evidence type="ECO:0000313" key="3">
    <source>
        <dbReference type="EMBL" id="TDN56756.1"/>
    </source>
</evidence>
<reference evidence="3 4" key="1">
    <citation type="submission" date="2019-03" db="EMBL/GenBank/DDBJ databases">
        <title>Genomic Encyclopedia of Type Strains, Phase IV (KMG-IV): sequencing the most valuable type-strain genomes for metagenomic binning, comparative biology and taxonomic classification.</title>
        <authorList>
            <person name="Goeker M."/>
        </authorList>
    </citation>
    <scope>NUCLEOTIDE SEQUENCE [LARGE SCALE GENOMIC DNA]</scope>
    <source>
        <strain evidence="3 4">DSM 12121</strain>
    </source>
</reference>
<feature type="transmembrane region" description="Helical" evidence="2">
    <location>
        <begin position="30"/>
        <end position="51"/>
    </location>
</feature>
<accession>A0A4R6EES2</accession>
<evidence type="ECO:0000313" key="4">
    <source>
        <dbReference type="Proteomes" id="UP000295129"/>
    </source>
</evidence>
<keyword evidence="2" id="KW-1133">Transmembrane helix</keyword>
<name>A0A4R6EES2_9RHOO</name>
<keyword evidence="4" id="KW-1185">Reference proteome</keyword>
<gene>
    <name evidence="3" type="ORF">C7389_101135</name>
</gene>
<keyword evidence="2" id="KW-0812">Transmembrane</keyword>
<dbReference type="Proteomes" id="UP000295129">
    <property type="component" value="Unassembled WGS sequence"/>
</dbReference>
<evidence type="ECO:0000256" key="1">
    <source>
        <dbReference type="SAM" id="Coils"/>
    </source>
</evidence>
<comment type="caution">
    <text evidence="3">The sequence shown here is derived from an EMBL/GenBank/DDBJ whole genome shotgun (WGS) entry which is preliminary data.</text>
</comment>
<keyword evidence="2" id="KW-0472">Membrane</keyword>
<proteinExistence type="predicted"/>
<dbReference type="EMBL" id="SNVV01000001">
    <property type="protein sequence ID" value="TDN56756.1"/>
    <property type="molecule type" value="Genomic_DNA"/>
</dbReference>
<keyword evidence="1" id="KW-0175">Coiled coil</keyword>
<sequence length="122" mass="14000">MLFSRRSRSHTRSLTAGAFELSVRRRYRRVAAIAGIGVLLFVLLAGGVHYFEKKWAPAIRLAELEQRNTELRDEVERLKLEVQMEHATRGELEKQLADLSSEADKLKSELGFYKSQGGLQRR</sequence>